<proteinExistence type="predicted"/>
<reference evidence="1 2" key="1">
    <citation type="submission" date="2018-02" db="EMBL/GenBank/DDBJ databases">
        <authorList>
            <person name="Cohen D.B."/>
            <person name="Kent A.D."/>
        </authorList>
    </citation>
    <scope>NUCLEOTIDE SEQUENCE [LARGE SCALE GENOMIC DNA]</scope>
    <source>
        <strain evidence="1 2">ULC007</strain>
    </source>
</reference>
<evidence type="ECO:0000313" key="1">
    <source>
        <dbReference type="EMBL" id="PSB19144.1"/>
    </source>
</evidence>
<dbReference type="EMBL" id="PVWG01000012">
    <property type="protein sequence ID" value="PSB19144.1"/>
    <property type="molecule type" value="Genomic_DNA"/>
</dbReference>
<dbReference type="AlphaFoldDB" id="A0A2T1DFB7"/>
<dbReference type="STRING" id="1920490.GCA_001895925_04348"/>
<keyword evidence="2" id="KW-1185">Reference proteome</keyword>
<dbReference type="OrthoDB" id="9773246at2"/>
<protein>
    <submittedName>
        <fullName evidence="1">Uncharacterized protein</fullName>
    </submittedName>
</protein>
<gene>
    <name evidence="1" type="ORF">C7B65_12750</name>
</gene>
<sequence length="90" mass="10127">MSCQAIDLSDREDALSDWLEDYGVEDAWKLAEPLAEAGIEVETLDRLTAPWHNDATEMHNLGLRWLSLSFEVMSMISSGLRGAKRMSELT</sequence>
<dbReference type="RefSeq" id="WP_073070443.1">
    <property type="nucleotide sequence ID" value="NZ_MPPI01000007.1"/>
</dbReference>
<reference evidence="1 2" key="2">
    <citation type="submission" date="2018-03" db="EMBL/GenBank/DDBJ databases">
        <title>The ancient ancestry and fast evolution of plastids.</title>
        <authorList>
            <person name="Moore K.R."/>
            <person name="Magnabosco C."/>
            <person name="Momper L."/>
            <person name="Gold D.A."/>
            <person name="Bosak T."/>
            <person name="Fournier G.P."/>
        </authorList>
    </citation>
    <scope>NUCLEOTIDE SEQUENCE [LARGE SCALE GENOMIC DNA]</scope>
    <source>
        <strain evidence="1 2">ULC007</strain>
    </source>
</reference>
<dbReference type="Proteomes" id="UP000238634">
    <property type="component" value="Unassembled WGS sequence"/>
</dbReference>
<organism evidence="1 2">
    <name type="scientific">Phormidesmis priestleyi ULC007</name>
    <dbReference type="NCBI Taxonomy" id="1920490"/>
    <lineage>
        <taxon>Bacteria</taxon>
        <taxon>Bacillati</taxon>
        <taxon>Cyanobacteriota</taxon>
        <taxon>Cyanophyceae</taxon>
        <taxon>Leptolyngbyales</taxon>
        <taxon>Leptolyngbyaceae</taxon>
        <taxon>Phormidesmis</taxon>
    </lineage>
</organism>
<name>A0A2T1DFB7_9CYAN</name>
<evidence type="ECO:0000313" key="2">
    <source>
        <dbReference type="Proteomes" id="UP000238634"/>
    </source>
</evidence>
<accession>A0A2T1DFB7</accession>
<comment type="caution">
    <text evidence="1">The sequence shown here is derived from an EMBL/GenBank/DDBJ whole genome shotgun (WGS) entry which is preliminary data.</text>
</comment>